<keyword evidence="1" id="KW-0732">Signal</keyword>
<dbReference type="Proteomes" id="UP001652660">
    <property type="component" value="Chromosome 6e"/>
</dbReference>
<protein>
    <submittedName>
        <fullName evidence="3">Uncharacterized protein</fullName>
    </submittedName>
</protein>
<name>A0ABM4UWG3_COFAR</name>
<dbReference type="GeneID" id="140009568"/>
<evidence type="ECO:0000313" key="3">
    <source>
        <dbReference type="RefSeq" id="XP_071911627.1"/>
    </source>
</evidence>
<feature type="signal peptide" evidence="1">
    <location>
        <begin position="1"/>
        <end position="24"/>
    </location>
</feature>
<dbReference type="PANTHER" id="PTHR33474:SF28">
    <property type="entry name" value="OS01G0815400 PROTEIN"/>
    <property type="match status" value="1"/>
</dbReference>
<sequence>MVQKTSLWLALLLLLLVLATSFYAVSTSRSLRTFNDQQLVHELSSQAVDEIGGDSLISNIDELLERRMEIETMDYPGTGPNNRHTPRRP</sequence>
<organism evidence="2 3">
    <name type="scientific">Coffea arabica</name>
    <name type="common">Arabian coffee</name>
    <dbReference type="NCBI Taxonomy" id="13443"/>
    <lineage>
        <taxon>Eukaryota</taxon>
        <taxon>Viridiplantae</taxon>
        <taxon>Streptophyta</taxon>
        <taxon>Embryophyta</taxon>
        <taxon>Tracheophyta</taxon>
        <taxon>Spermatophyta</taxon>
        <taxon>Magnoliopsida</taxon>
        <taxon>eudicotyledons</taxon>
        <taxon>Gunneridae</taxon>
        <taxon>Pentapetalae</taxon>
        <taxon>asterids</taxon>
        <taxon>lamiids</taxon>
        <taxon>Gentianales</taxon>
        <taxon>Rubiaceae</taxon>
        <taxon>Ixoroideae</taxon>
        <taxon>Gardenieae complex</taxon>
        <taxon>Bertiereae - Coffeeae clade</taxon>
        <taxon>Coffeeae</taxon>
        <taxon>Coffea</taxon>
    </lineage>
</organism>
<keyword evidence="2" id="KW-1185">Reference proteome</keyword>
<gene>
    <name evidence="3" type="primary">LOC140009568</name>
</gene>
<proteinExistence type="predicted"/>
<evidence type="ECO:0000256" key="1">
    <source>
        <dbReference type="SAM" id="SignalP"/>
    </source>
</evidence>
<evidence type="ECO:0000313" key="2">
    <source>
        <dbReference type="Proteomes" id="UP001652660"/>
    </source>
</evidence>
<accession>A0ABM4UWG3</accession>
<dbReference type="PANTHER" id="PTHR33474">
    <property type="entry name" value="TRANSMEMBRANE PROTEIN"/>
    <property type="match status" value="1"/>
</dbReference>
<reference evidence="3" key="1">
    <citation type="submission" date="2025-08" db="UniProtKB">
        <authorList>
            <consortium name="RefSeq"/>
        </authorList>
    </citation>
    <scope>IDENTIFICATION</scope>
    <source>
        <tissue evidence="3">Leaves</tissue>
    </source>
</reference>
<feature type="chain" id="PRO_5047473367" evidence="1">
    <location>
        <begin position="25"/>
        <end position="89"/>
    </location>
</feature>
<dbReference type="RefSeq" id="XP_071911627.1">
    <property type="nucleotide sequence ID" value="XM_072055526.1"/>
</dbReference>